<dbReference type="STRING" id="35608.A0A2U1LGZ5"/>
<proteinExistence type="predicted"/>
<accession>A0A2U1LGZ5</accession>
<dbReference type="EMBL" id="PKPP01009434">
    <property type="protein sequence ID" value="PWA48268.1"/>
    <property type="molecule type" value="Genomic_DNA"/>
</dbReference>
<evidence type="ECO:0000256" key="1">
    <source>
        <dbReference type="SAM" id="MobiDB-lite"/>
    </source>
</evidence>
<feature type="region of interest" description="Disordered" evidence="1">
    <location>
        <begin position="107"/>
        <end position="171"/>
    </location>
</feature>
<feature type="compositionally biased region" description="Low complexity" evidence="1">
    <location>
        <begin position="157"/>
        <end position="171"/>
    </location>
</feature>
<evidence type="ECO:0000313" key="2">
    <source>
        <dbReference type="EMBL" id="PWA48268.1"/>
    </source>
</evidence>
<dbReference type="OrthoDB" id="1637350at2759"/>
<evidence type="ECO:0000313" key="3">
    <source>
        <dbReference type="Proteomes" id="UP000245207"/>
    </source>
</evidence>
<name>A0A2U1LGZ5_ARTAN</name>
<gene>
    <name evidence="2" type="ORF">CTI12_AA492650</name>
</gene>
<dbReference type="GO" id="GO:0030570">
    <property type="term" value="F:pectate lyase activity"/>
    <property type="evidence" value="ECO:0007669"/>
    <property type="project" value="InterPro"/>
</dbReference>
<dbReference type="Proteomes" id="UP000245207">
    <property type="component" value="Unassembled WGS sequence"/>
</dbReference>
<dbReference type="PANTHER" id="PTHR31683:SF130">
    <property type="entry name" value="PECTATE LYASE 1-RELATED"/>
    <property type="match status" value="1"/>
</dbReference>
<keyword evidence="2" id="KW-0456">Lyase</keyword>
<comment type="caution">
    <text evidence="2">The sequence shown here is derived from an EMBL/GenBank/DDBJ whole genome shotgun (WGS) entry which is preliminary data.</text>
</comment>
<feature type="compositionally biased region" description="Low complexity" evidence="1">
    <location>
        <begin position="113"/>
        <end position="147"/>
    </location>
</feature>
<reference evidence="2 3" key="1">
    <citation type="journal article" date="2018" name="Mol. Plant">
        <title>The genome of Artemisia annua provides insight into the evolution of Asteraceae family and artemisinin biosynthesis.</title>
        <authorList>
            <person name="Shen Q."/>
            <person name="Zhang L."/>
            <person name="Liao Z."/>
            <person name="Wang S."/>
            <person name="Yan T."/>
            <person name="Shi P."/>
            <person name="Liu M."/>
            <person name="Fu X."/>
            <person name="Pan Q."/>
            <person name="Wang Y."/>
            <person name="Lv Z."/>
            <person name="Lu X."/>
            <person name="Zhang F."/>
            <person name="Jiang W."/>
            <person name="Ma Y."/>
            <person name="Chen M."/>
            <person name="Hao X."/>
            <person name="Li L."/>
            <person name="Tang Y."/>
            <person name="Lv G."/>
            <person name="Zhou Y."/>
            <person name="Sun X."/>
            <person name="Brodelius P.E."/>
            <person name="Rose J.K.C."/>
            <person name="Tang K."/>
        </authorList>
    </citation>
    <scope>NUCLEOTIDE SEQUENCE [LARGE SCALE GENOMIC DNA]</scope>
    <source>
        <strain evidence="3">cv. Huhao1</strain>
        <tissue evidence="2">Leaf</tissue>
    </source>
</reference>
<dbReference type="AlphaFoldDB" id="A0A2U1LGZ5"/>
<sequence length="171" mass="19114">MSSRSIHVYIQEHVVAVMPHLKDNIWKAFYSEVMIKKKFPNCCLDVVVAEQHAVTFATGLAAEERRKLGYFSCGTGNPIDECWRYDPNWQRNRKRLADYGIGLGKNAIRGRDPNQQIQHAPPQQHPIQVQPSTGSMPPGMPPQSSQSYAGRPAMLNQGGQQQQFPQSSGPA</sequence>
<keyword evidence="3" id="KW-1185">Reference proteome</keyword>
<dbReference type="InterPro" id="IPR045032">
    <property type="entry name" value="PEL"/>
</dbReference>
<dbReference type="InterPro" id="IPR029061">
    <property type="entry name" value="THDP-binding"/>
</dbReference>
<dbReference type="PANTHER" id="PTHR31683">
    <property type="entry name" value="PECTATE LYASE 18-RELATED"/>
    <property type="match status" value="1"/>
</dbReference>
<organism evidence="2 3">
    <name type="scientific">Artemisia annua</name>
    <name type="common">Sweet wormwood</name>
    <dbReference type="NCBI Taxonomy" id="35608"/>
    <lineage>
        <taxon>Eukaryota</taxon>
        <taxon>Viridiplantae</taxon>
        <taxon>Streptophyta</taxon>
        <taxon>Embryophyta</taxon>
        <taxon>Tracheophyta</taxon>
        <taxon>Spermatophyta</taxon>
        <taxon>Magnoliopsida</taxon>
        <taxon>eudicotyledons</taxon>
        <taxon>Gunneridae</taxon>
        <taxon>Pentapetalae</taxon>
        <taxon>asterids</taxon>
        <taxon>campanulids</taxon>
        <taxon>Asterales</taxon>
        <taxon>Asteraceae</taxon>
        <taxon>Asteroideae</taxon>
        <taxon>Anthemideae</taxon>
        <taxon>Artemisiinae</taxon>
        <taxon>Artemisia</taxon>
    </lineage>
</organism>
<protein>
    <submittedName>
        <fullName evidence="2">Putative pectate lyase 1</fullName>
    </submittedName>
</protein>
<dbReference type="SUPFAM" id="SSF52518">
    <property type="entry name" value="Thiamin diphosphate-binding fold (THDP-binding)"/>
    <property type="match status" value="1"/>
</dbReference>